<reference evidence="4" key="1">
    <citation type="journal article" date="2019" name="Int. J. Syst. Evol. Microbiol.">
        <title>The Global Catalogue of Microorganisms (GCM) 10K type strain sequencing project: providing services to taxonomists for standard genome sequencing and annotation.</title>
        <authorList>
            <consortium name="The Broad Institute Genomics Platform"/>
            <consortium name="The Broad Institute Genome Sequencing Center for Infectious Disease"/>
            <person name="Wu L."/>
            <person name="Ma J."/>
        </authorList>
    </citation>
    <scope>NUCLEOTIDE SEQUENCE [LARGE SCALE GENOMIC DNA]</scope>
    <source>
        <strain evidence="4">JCM 16545</strain>
    </source>
</reference>
<dbReference type="RefSeq" id="WP_377095998.1">
    <property type="nucleotide sequence ID" value="NZ_JBHSJM010000001.1"/>
</dbReference>
<evidence type="ECO:0000259" key="1">
    <source>
        <dbReference type="Pfam" id="PF04168"/>
    </source>
</evidence>
<feature type="domain" description="DUF403" evidence="1">
    <location>
        <begin position="506"/>
        <end position="838"/>
    </location>
</feature>
<dbReference type="PANTHER" id="PTHR34595">
    <property type="entry name" value="BLR5612 PROTEIN"/>
    <property type="match status" value="1"/>
</dbReference>
<accession>A0ABW5DZH3</accession>
<dbReference type="InterPro" id="IPR051680">
    <property type="entry name" value="ATP-dep_Glu-Cys_Ligase-2"/>
</dbReference>
<sequence length="854" mass="96602">MLTPSNDASVNHFSGCPGGEGNAVISGEGAPRAHYQPVVDVFQSFSRKQLGQRQKRLNHEVDELSLQFSDASKLKKSTNPWRLDLFPVVLPKDEWKRISAGIVQRALAFNAYVADMYGDQQVLRQRVIPHELALRDPALLRQLNGIEVPHGEYSQFGAFDLVDVGGGNWKVSENHMGTPFGISHVLQNRRVLSAVFPELYEEIDVAPVASFSTHLLEMLRAQSPRKNPHVLLLTNENTGQAYFEESFIARHMGISIAQPKDLLVRESRVFLRTIRGLEPVDVIYRRIESSALDPIAMPNRWARGVPGLINVVRKGNVAIVNAPGVGVADNRALLRYSDRLIKHYLKEKPILETVETYHLDDVDQRTHVWEHSEEMVIKPVQDHDILWQQLGGKRPSGTSASMRQFARKYPEYFVAQKFQKSSEVPYLKNGHFVNRGMQLRAYYILGAEPIVLPGGMARQTSATHRTRRLSIVSSGLKDVLVKDDLVEKLAPKRRATASGSRFSIGSRVAESLYWVGRYIERAENTARQFNILEKLRWDQLAHTEQRSYWPLLQAVAAATGQQAVAKLKKPPSDTLELSSTLLLDSSKGASVTACLGSARNGLENVRESISPEVLEVIEEMMVYLRQEAKKPVTRARLRQISERIVSEVARFNGTAERTLSHDDAWHFLRIGRFYERAVGTMSVLEVALPRIMKTYREHDSESAELTALLRLLGSLDAYRREFRSRAYLDRVSRLIVLGDTNPSSVMFCLHNLHYAIGTLSINGDRELGHQLQKSLDQLMEELKGFTLIKVERTHADFLDIEESGLEPLEVDAQKIAVEMAELTKEIEGFHKQIEDVFFNHQNVFAQDPMLFDLE</sequence>
<feature type="domain" description="Circularly permuted ATP-grasp type 2" evidence="2">
    <location>
        <begin position="87"/>
        <end position="458"/>
    </location>
</feature>
<evidence type="ECO:0000313" key="4">
    <source>
        <dbReference type="Proteomes" id="UP001597297"/>
    </source>
</evidence>
<comment type="caution">
    <text evidence="3">The sequence shown here is derived from an EMBL/GenBank/DDBJ whole genome shotgun (WGS) entry which is preliminary data.</text>
</comment>
<dbReference type="InterPro" id="IPR007296">
    <property type="entry name" value="DUF403"/>
</dbReference>
<name>A0ABW5DZH3_9BACT</name>
<dbReference type="PANTHER" id="PTHR34595:SF7">
    <property type="entry name" value="SLL1039 PROTEIN"/>
    <property type="match status" value="1"/>
</dbReference>
<evidence type="ECO:0000259" key="2">
    <source>
        <dbReference type="Pfam" id="PF14403"/>
    </source>
</evidence>
<dbReference type="Proteomes" id="UP001597297">
    <property type="component" value="Unassembled WGS sequence"/>
</dbReference>
<dbReference type="SUPFAM" id="SSF56059">
    <property type="entry name" value="Glutathione synthetase ATP-binding domain-like"/>
    <property type="match status" value="1"/>
</dbReference>
<keyword evidence="4" id="KW-1185">Reference proteome</keyword>
<gene>
    <name evidence="3" type="ORF">ACFSQZ_01025</name>
</gene>
<dbReference type="Gene3D" id="3.40.50.11290">
    <property type="match status" value="1"/>
</dbReference>
<proteinExistence type="predicted"/>
<dbReference type="Pfam" id="PF14403">
    <property type="entry name" value="CP_ATPgrasp_2"/>
    <property type="match status" value="1"/>
</dbReference>
<protein>
    <submittedName>
        <fullName evidence="3">Circularly permuted type 2 ATP-grasp protein</fullName>
    </submittedName>
</protein>
<dbReference type="Pfam" id="PF04168">
    <property type="entry name" value="Alpha-E"/>
    <property type="match status" value="1"/>
</dbReference>
<evidence type="ECO:0000313" key="3">
    <source>
        <dbReference type="EMBL" id="MFD2275038.1"/>
    </source>
</evidence>
<dbReference type="EMBL" id="JBHUJC010000001">
    <property type="protein sequence ID" value="MFD2275038.1"/>
    <property type="molecule type" value="Genomic_DNA"/>
</dbReference>
<organism evidence="3 4">
    <name type="scientific">Rubritalea spongiae</name>
    <dbReference type="NCBI Taxonomy" id="430797"/>
    <lineage>
        <taxon>Bacteria</taxon>
        <taxon>Pseudomonadati</taxon>
        <taxon>Verrucomicrobiota</taxon>
        <taxon>Verrucomicrobiia</taxon>
        <taxon>Verrucomicrobiales</taxon>
        <taxon>Rubritaleaceae</taxon>
        <taxon>Rubritalea</taxon>
    </lineage>
</organism>
<dbReference type="InterPro" id="IPR025841">
    <property type="entry name" value="CP_ATPgrasp_2"/>
</dbReference>